<evidence type="ECO:0000313" key="2">
    <source>
        <dbReference type="EMBL" id="EHN11803.1"/>
    </source>
</evidence>
<gene>
    <name evidence="2" type="ORF">PAI11_13190</name>
</gene>
<accession>H0E3F1</accession>
<dbReference type="PANTHER" id="PTHR43591">
    <property type="entry name" value="METHYLTRANSFERASE"/>
    <property type="match status" value="1"/>
</dbReference>
<dbReference type="Gene3D" id="3.40.50.150">
    <property type="entry name" value="Vaccinia Virus protein VP39"/>
    <property type="match status" value="1"/>
</dbReference>
<dbReference type="Pfam" id="PF13649">
    <property type="entry name" value="Methyltransf_25"/>
    <property type="match status" value="1"/>
</dbReference>
<dbReference type="GO" id="GO:0032259">
    <property type="term" value="P:methylation"/>
    <property type="evidence" value="ECO:0007669"/>
    <property type="project" value="UniProtKB-KW"/>
</dbReference>
<keyword evidence="2" id="KW-0808">Transferase</keyword>
<dbReference type="SUPFAM" id="SSF53335">
    <property type="entry name" value="S-adenosyl-L-methionine-dependent methyltransferases"/>
    <property type="match status" value="1"/>
</dbReference>
<keyword evidence="3" id="KW-1185">Reference proteome</keyword>
<dbReference type="InterPro" id="IPR041698">
    <property type="entry name" value="Methyltransf_25"/>
</dbReference>
<dbReference type="EC" id="2.1.1.-" evidence="2"/>
<dbReference type="OrthoDB" id="3763870at2"/>
<proteinExistence type="predicted"/>
<organism evidence="2 3">
    <name type="scientific">Patulibacter medicamentivorans</name>
    <dbReference type="NCBI Taxonomy" id="1097667"/>
    <lineage>
        <taxon>Bacteria</taxon>
        <taxon>Bacillati</taxon>
        <taxon>Actinomycetota</taxon>
        <taxon>Thermoleophilia</taxon>
        <taxon>Solirubrobacterales</taxon>
        <taxon>Patulibacteraceae</taxon>
        <taxon>Patulibacter</taxon>
    </lineage>
</organism>
<dbReference type="RefSeq" id="WP_007572271.1">
    <property type="nucleotide sequence ID" value="NZ_AGUD01000067.1"/>
</dbReference>
<dbReference type="InterPro" id="IPR029063">
    <property type="entry name" value="SAM-dependent_MTases_sf"/>
</dbReference>
<evidence type="ECO:0000259" key="1">
    <source>
        <dbReference type="Pfam" id="PF13649"/>
    </source>
</evidence>
<dbReference type="GO" id="GO:0008757">
    <property type="term" value="F:S-adenosylmethionine-dependent methyltransferase activity"/>
    <property type="evidence" value="ECO:0007669"/>
    <property type="project" value="InterPro"/>
</dbReference>
<sequence>MPSATTPPAISRIAALLRPDGGDSPRTVDGYLDLLEVDTVRPTIGQRAMRSTLLPHIYEALWRPIGFQAFTGRSTAAEHAQLLELLDVQPGDTVLDVACGPGNTTRRLQDAVGDGLVIGFDAAASMLERAVRDTDSPAVGYVRGDAHRLPFADASIDAVSCYGALYLIERPEQVIDEMARVLRPGGRIAVLTSCARGPWPARRLQAASRLLTSVRVFERDDVPRAFARAGLVDIEQHVSAFSQVVGARRPAEGRPITPRARRPAPAR</sequence>
<dbReference type="EMBL" id="AGUD01000067">
    <property type="protein sequence ID" value="EHN11803.1"/>
    <property type="molecule type" value="Genomic_DNA"/>
</dbReference>
<comment type="caution">
    <text evidence="2">The sequence shown here is derived from an EMBL/GenBank/DDBJ whole genome shotgun (WGS) entry which is preliminary data.</text>
</comment>
<keyword evidence="2" id="KW-0830">Ubiquinone</keyword>
<reference evidence="2 3" key="1">
    <citation type="journal article" date="2013" name="Biodegradation">
        <title>Quantitative proteomic analysis of ibuprofen-degrading Patulibacter sp. strain I11.</title>
        <authorList>
            <person name="Almeida B."/>
            <person name="Kjeldal H."/>
            <person name="Lolas I."/>
            <person name="Knudsen A.D."/>
            <person name="Carvalho G."/>
            <person name="Nielsen K.L."/>
            <person name="Barreto Crespo M.T."/>
            <person name="Stensballe A."/>
            <person name="Nielsen J.L."/>
        </authorList>
    </citation>
    <scope>NUCLEOTIDE SEQUENCE [LARGE SCALE GENOMIC DNA]</scope>
    <source>
        <strain evidence="2 3">I11</strain>
    </source>
</reference>
<dbReference type="PANTHER" id="PTHR43591:SF78">
    <property type="entry name" value="SLR0407 PROTEIN"/>
    <property type="match status" value="1"/>
</dbReference>
<dbReference type="Proteomes" id="UP000005143">
    <property type="component" value="Unassembled WGS sequence"/>
</dbReference>
<protein>
    <submittedName>
        <fullName evidence="2">Ubiquinone/menaquinone biosynthesis methyltransferase UbiE</fullName>
        <ecNumber evidence="2">2.1.1.-</ecNumber>
    </submittedName>
</protein>
<keyword evidence="2" id="KW-0489">Methyltransferase</keyword>
<evidence type="ECO:0000313" key="3">
    <source>
        <dbReference type="Proteomes" id="UP000005143"/>
    </source>
</evidence>
<feature type="domain" description="Methyltransferase" evidence="1">
    <location>
        <begin position="94"/>
        <end position="186"/>
    </location>
</feature>
<dbReference type="CDD" id="cd02440">
    <property type="entry name" value="AdoMet_MTases"/>
    <property type="match status" value="1"/>
</dbReference>
<dbReference type="AlphaFoldDB" id="H0E3F1"/>
<name>H0E3F1_9ACTN</name>